<dbReference type="EMBL" id="BARS01047516">
    <property type="protein sequence ID" value="GAG28375.1"/>
    <property type="molecule type" value="Genomic_DNA"/>
</dbReference>
<evidence type="ECO:0000313" key="2">
    <source>
        <dbReference type="EMBL" id="GAG28375.1"/>
    </source>
</evidence>
<dbReference type="AlphaFoldDB" id="X0WCL4"/>
<feature type="coiled-coil region" evidence="1">
    <location>
        <begin position="131"/>
        <end position="172"/>
    </location>
</feature>
<comment type="caution">
    <text evidence="2">The sequence shown here is derived from an EMBL/GenBank/DDBJ whole genome shotgun (WGS) entry which is preliminary data.</text>
</comment>
<organism evidence="2">
    <name type="scientific">marine sediment metagenome</name>
    <dbReference type="NCBI Taxonomy" id="412755"/>
    <lineage>
        <taxon>unclassified sequences</taxon>
        <taxon>metagenomes</taxon>
        <taxon>ecological metagenomes</taxon>
    </lineage>
</organism>
<name>X0WCL4_9ZZZZ</name>
<keyword evidence="1" id="KW-0175">Coiled coil</keyword>
<reference evidence="2" key="1">
    <citation type="journal article" date="2014" name="Front. Microbiol.">
        <title>High frequency of phylogenetically diverse reductive dehalogenase-homologous genes in deep subseafloor sedimentary metagenomes.</title>
        <authorList>
            <person name="Kawai M."/>
            <person name="Futagami T."/>
            <person name="Toyoda A."/>
            <person name="Takaki Y."/>
            <person name="Nishi S."/>
            <person name="Hori S."/>
            <person name="Arai W."/>
            <person name="Tsubouchi T."/>
            <person name="Morono Y."/>
            <person name="Uchiyama I."/>
            <person name="Ito T."/>
            <person name="Fujiyama A."/>
            <person name="Inagaki F."/>
            <person name="Takami H."/>
        </authorList>
    </citation>
    <scope>NUCLEOTIDE SEQUENCE</scope>
    <source>
        <strain evidence="2">Expedition CK06-06</strain>
    </source>
</reference>
<feature type="non-terminal residue" evidence="2">
    <location>
        <position position="1"/>
    </location>
</feature>
<sequence>QLLALFIVAVAPPLVNYLPTRLSLLSDTAPPPRNPQLQYCMEEYIFEQLGNEGGSIRDAIANARTLDLAYIPGSLSKEFSGIFDNTETALDAVPEIASTEKSVGLAQGDYRPLHNEVRAIESTIRKHEAHIKEYVTALRRTRGEADDAKRQRSRFERLIEDSTHELETLKSEIPQDWKATYDEFAKLRKAETNARNQYRRAVDKSYKSLTELIEIIKSTDKVSEARPAIEELRQVISSQEPKPAG</sequence>
<gene>
    <name evidence="2" type="ORF">S01H1_71360</name>
</gene>
<evidence type="ECO:0000256" key="1">
    <source>
        <dbReference type="SAM" id="Coils"/>
    </source>
</evidence>
<proteinExistence type="predicted"/>
<accession>X0WCL4</accession>
<protein>
    <submittedName>
        <fullName evidence="2">Uncharacterized protein</fullName>
    </submittedName>
</protein>
<feature type="non-terminal residue" evidence="2">
    <location>
        <position position="245"/>
    </location>
</feature>